<evidence type="ECO:0000256" key="3">
    <source>
        <dbReference type="ARBA" id="ARBA00022723"/>
    </source>
</evidence>
<keyword evidence="3" id="KW-0479">Metal-binding</keyword>
<dbReference type="InterPro" id="IPR036163">
    <property type="entry name" value="HMA_dom_sf"/>
</dbReference>
<evidence type="ECO:0000313" key="8">
    <source>
        <dbReference type="EMBL" id="CAI9297619.1"/>
    </source>
</evidence>
<evidence type="ECO:0000313" key="9">
    <source>
        <dbReference type="Proteomes" id="UP001177003"/>
    </source>
</evidence>
<dbReference type="AlphaFoldDB" id="A0AA35ZSP6"/>
<comment type="subcellular location">
    <subcellularLocation>
        <location evidence="1">Membrane</location>
        <topology evidence="1">Peripheral membrane protein</topology>
    </subcellularLocation>
</comment>
<dbReference type="PROSITE" id="PS50846">
    <property type="entry name" value="HMA_2"/>
    <property type="match status" value="2"/>
</dbReference>
<gene>
    <name evidence="8" type="ORF">LSALG_LOCUS36418</name>
</gene>
<dbReference type="GO" id="GO:0016020">
    <property type="term" value="C:membrane"/>
    <property type="evidence" value="ECO:0007669"/>
    <property type="project" value="UniProtKB-SubCell"/>
</dbReference>
<dbReference type="InterPro" id="IPR006121">
    <property type="entry name" value="HMA_dom"/>
</dbReference>
<dbReference type="Pfam" id="PF00403">
    <property type="entry name" value="HMA"/>
    <property type="match status" value="2"/>
</dbReference>
<feature type="domain" description="HMA" evidence="7">
    <location>
        <begin position="137"/>
        <end position="205"/>
    </location>
</feature>
<dbReference type="SUPFAM" id="SSF55008">
    <property type="entry name" value="HMA, heavy metal-associated domain"/>
    <property type="match status" value="2"/>
</dbReference>
<feature type="compositionally biased region" description="Basic and acidic residues" evidence="6">
    <location>
        <begin position="228"/>
        <end position="244"/>
    </location>
</feature>
<dbReference type="GO" id="GO:0009626">
    <property type="term" value="P:plant-type hypersensitive response"/>
    <property type="evidence" value="ECO:0007669"/>
    <property type="project" value="UniProtKB-KW"/>
</dbReference>
<name>A0AA35ZSP6_LACSI</name>
<evidence type="ECO:0000256" key="5">
    <source>
        <dbReference type="ARBA" id="ARBA00024045"/>
    </source>
</evidence>
<dbReference type="PANTHER" id="PTHR46195:SF3">
    <property type="entry name" value="HEAVY METAL-ASSOCIATED ISOPRENYLATED PLANT PROTEIN 3-LIKE"/>
    <property type="match status" value="1"/>
</dbReference>
<keyword evidence="9" id="KW-1185">Reference proteome</keyword>
<dbReference type="Proteomes" id="UP001177003">
    <property type="component" value="Chromosome 8"/>
</dbReference>
<feature type="region of interest" description="Disordered" evidence="6">
    <location>
        <begin position="1"/>
        <end position="46"/>
    </location>
</feature>
<organism evidence="8 9">
    <name type="scientific">Lactuca saligna</name>
    <name type="common">Willowleaf lettuce</name>
    <dbReference type="NCBI Taxonomy" id="75948"/>
    <lineage>
        <taxon>Eukaryota</taxon>
        <taxon>Viridiplantae</taxon>
        <taxon>Streptophyta</taxon>
        <taxon>Embryophyta</taxon>
        <taxon>Tracheophyta</taxon>
        <taxon>Spermatophyta</taxon>
        <taxon>Magnoliopsida</taxon>
        <taxon>eudicotyledons</taxon>
        <taxon>Gunneridae</taxon>
        <taxon>Pentapetalae</taxon>
        <taxon>asterids</taxon>
        <taxon>campanulids</taxon>
        <taxon>Asterales</taxon>
        <taxon>Asteraceae</taxon>
        <taxon>Cichorioideae</taxon>
        <taxon>Cichorieae</taxon>
        <taxon>Lactucinae</taxon>
        <taxon>Lactuca</taxon>
    </lineage>
</organism>
<protein>
    <recommendedName>
        <fullName evidence="7">HMA domain-containing protein</fullName>
    </recommendedName>
</protein>
<reference evidence="8" key="1">
    <citation type="submission" date="2023-04" db="EMBL/GenBank/DDBJ databases">
        <authorList>
            <person name="Vijverberg K."/>
            <person name="Xiong W."/>
            <person name="Schranz E."/>
        </authorList>
    </citation>
    <scope>NUCLEOTIDE SEQUENCE</scope>
</reference>
<keyword evidence="4" id="KW-0449">Lipoprotein</keyword>
<evidence type="ECO:0000259" key="7">
    <source>
        <dbReference type="PROSITE" id="PS50846"/>
    </source>
</evidence>
<dbReference type="InterPro" id="IPR044577">
    <property type="entry name" value="HIPP4/7/8/17/18/19"/>
</dbReference>
<feature type="region of interest" description="Disordered" evidence="6">
    <location>
        <begin position="207"/>
        <end position="262"/>
    </location>
</feature>
<comment type="similarity">
    <text evidence="5">Belongs to the HIPP family.</text>
</comment>
<dbReference type="Gene3D" id="3.30.70.100">
    <property type="match status" value="2"/>
</dbReference>
<proteinExistence type="inferred from homology"/>
<keyword evidence="2" id="KW-0488">Methylation</keyword>
<accession>A0AA35ZSP6</accession>
<sequence>MGGKNKQRGNVNENVNIEEQNLEETNNDGADENSNESKAKNNNNNNKQGNVVIVLAVYLHCQGCVETVVKSLRGFDGVEEIEPNTKDNRVIVKGKNADPIKIAERLRQKSGKHVDLISPVPKKQHEKKQQEKKQEAPKVVDAVLKMHLHCEGCAKEVKHCIHKMQGVQTVNIDMKASHSLVIVKGSFDPKDLVTYISKRAGRHAEIVNAKKNQNKNKNDGGGGGDQQQKGENDQNWNGKKEKGNDNNNNNNKKKNTTGFAYPQFPPELVYAQDLFSDENPNACSIM</sequence>
<feature type="compositionally biased region" description="Low complexity" evidence="6">
    <location>
        <begin position="10"/>
        <end position="19"/>
    </location>
</feature>
<dbReference type="GO" id="GO:0046872">
    <property type="term" value="F:metal ion binding"/>
    <property type="evidence" value="ECO:0007669"/>
    <property type="project" value="UniProtKB-KW"/>
</dbReference>
<evidence type="ECO:0000256" key="4">
    <source>
        <dbReference type="ARBA" id="ARBA00023289"/>
    </source>
</evidence>
<keyword evidence="4" id="KW-0636">Prenylation</keyword>
<dbReference type="CDD" id="cd00371">
    <property type="entry name" value="HMA"/>
    <property type="match status" value="2"/>
</dbReference>
<evidence type="ECO:0000256" key="2">
    <source>
        <dbReference type="ARBA" id="ARBA00022481"/>
    </source>
</evidence>
<dbReference type="PANTHER" id="PTHR46195">
    <property type="entry name" value="HEAVY METAL-ASSOCIATED ISOPRENYLATED PLANT PROTEIN 7"/>
    <property type="match status" value="1"/>
</dbReference>
<evidence type="ECO:0000256" key="1">
    <source>
        <dbReference type="ARBA" id="ARBA00004170"/>
    </source>
</evidence>
<dbReference type="EMBL" id="OX465084">
    <property type="protein sequence ID" value="CAI9297619.1"/>
    <property type="molecule type" value="Genomic_DNA"/>
</dbReference>
<feature type="compositionally biased region" description="Acidic residues" evidence="6">
    <location>
        <begin position="20"/>
        <end position="34"/>
    </location>
</feature>
<evidence type="ECO:0000256" key="6">
    <source>
        <dbReference type="SAM" id="MobiDB-lite"/>
    </source>
</evidence>
<feature type="domain" description="HMA" evidence="7">
    <location>
        <begin position="50"/>
        <end position="114"/>
    </location>
</feature>